<dbReference type="InterPro" id="IPR020845">
    <property type="entry name" value="AMP-binding_CS"/>
</dbReference>
<dbReference type="PROSITE" id="PS00455">
    <property type="entry name" value="AMP_BINDING"/>
    <property type="match status" value="1"/>
</dbReference>
<organism evidence="4 5">
    <name type="scientific">Basidiobolus ranarum</name>
    <dbReference type="NCBI Taxonomy" id="34480"/>
    <lineage>
        <taxon>Eukaryota</taxon>
        <taxon>Fungi</taxon>
        <taxon>Fungi incertae sedis</taxon>
        <taxon>Zoopagomycota</taxon>
        <taxon>Entomophthoromycotina</taxon>
        <taxon>Basidiobolomycetes</taxon>
        <taxon>Basidiobolales</taxon>
        <taxon>Basidiobolaceae</taxon>
        <taxon>Basidiobolus</taxon>
    </lineage>
</organism>
<dbReference type="InterPro" id="IPR000873">
    <property type="entry name" value="AMP-dep_synth/lig_dom"/>
</dbReference>
<comment type="caution">
    <text evidence="4">The sequence shown here is derived from an EMBL/GenBank/DDBJ whole genome shotgun (WGS) entry which is preliminary data.</text>
</comment>
<dbReference type="Pfam" id="PF00501">
    <property type="entry name" value="AMP-binding"/>
    <property type="match status" value="1"/>
</dbReference>
<sequence>MSLLFSIRNPLSRSNLSILSSKVQYRSLKSVHSRLFSGTAVASNKLPNLTLFREAIASAKKLGAKPAIVDINGQYSYGQLLNDVVKLKSQLTDSDLKEERVAYLCPNGYNYVVTQWSIWASGGVAVPLCASHPPAELEYTISDSEASIVVASPEYADTVKPLADKLGKRFISFDGFKNSEPIDIKDSDIFDMDESRRAMIMYTSGTTGKPKGVVSTHNNIKAQVTALTKAWNWTSDDKLLHVLPLHHTHGVIVALTCGLWSGATVEMMKKFNADSVWNRFMAKERDLSLFMAVPTIYAKLRDSYHEFSPEKQKEATESCKQFRLMVSGSAALPTKLLKEWEKISNVKLLERYGMTEIGMALSNPIGDPALRREGCVGFPLPGVEVRLKADDGQIVTEEQEVPGEIQVRGENVFEEYYNRPEATKETFDEGRWFKTGDIGCINSEGYYRILGRASTDIIKSGGYKISALEIEREILDYPGILDCAVVGPEDEEWGQRVAAVVLVKNNQDIELQDLKNWASSRLAKYKIPSLLHVYKGDSLPRNVMGKVNKKQLVKIFDKVKEN</sequence>
<dbReference type="InterPro" id="IPR042099">
    <property type="entry name" value="ANL_N_sf"/>
</dbReference>
<evidence type="ECO:0000313" key="4">
    <source>
        <dbReference type="EMBL" id="KAK9727785.1"/>
    </source>
</evidence>
<dbReference type="Proteomes" id="UP001479436">
    <property type="component" value="Unassembled WGS sequence"/>
</dbReference>
<dbReference type="EMBL" id="JASJQH010006911">
    <property type="protein sequence ID" value="KAK9727785.1"/>
    <property type="molecule type" value="Genomic_DNA"/>
</dbReference>
<name>A0ABR2W9A0_9FUNG</name>
<feature type="domain" description="AMP-binding enzyme C-terminal" evidence="3">
    <location>
        <begin position="469"/>
        <end position="546"/>
    </location>
</feature>
<protein>
    <submittedName>
        <fullName evidence="4">Uncharacterized protein</fullName>
    </submittedName>
</protein>
<dbReference type="Gene3D" id="3.40.50.12780">
    <property type="entry name" value="N-terminal domain of ligase-like"/>
    <property type="match status" value="1"/>
</dbReference>
<dbReference type="Pfam" id="PF13193">
    <property type="entry name" value="AMP-binding_C"/>
    <property type="match status" value="1"/>
</dbReference>
<dbReference type="PANTHER" id="PTHR43201:SF8">
    <property type="entry name" value="ACYL-COA SYNTHETASE FAMILY MEMBER 3"/>
    <property type="match status" value="1"/>
</dbReference>
<feature type="domain" description="AMP-dependent synthetase/ligase" evidence="2">
    <location>
        <begin position="58"/>
        <end position="417"/>
    </location>
</feature>
<dbReference type="SUPFAM" id="SSF56801">
    <property type="entry name" value="Acetyl-CoA synthetase-like"/>
    <property type="match status" value="1"/>
</dbReference>
<dbReference type="InterPro" id="IPR045851">
    <property type="entry name" value="AMP-bd_C_sf"/>
</dbReference>
<keyword evidence="5" id="KW-1185">Reference proteome</keyword>
<evidence type="ECO:0000313" key="5">
    <source>
        <dbReference type="Proteomes" id="UP001479436"/>
    </source>
</evidence>
<dbReference type="CDD" id="cd05941">
    <property type="entry name" value="MCS"/>
    <property type="match status" value="1"/>
</dbReference>
<evidence type="ECO:0000259" key="2">
    <source>
        <dbReference type="Pfam" id="PF00501"/>
    </source>
</evidence>
<accession>A0ABR2W9A0</accession>
<evidence type="ECO:0000256" key="1">
    <source>
        <dbReference type="ARBA" id="ARBA00006432"/>
    </source>
</evidence>
<dbReference type="InterPro" id="IPR025110">
    <property type="entry name" value="AMP-bd_C"/>
</dbReference>
<comment type="similarity">
    <text evidence="1">Belongs to the ATP-dependent AMP-binding enzyme family.</text>
</comment>
<proteinExistence type="inferred from homology"/>
<gene>
    <name evidence="4" type="ORF">K7432_001562</name>
</gene>
<reference evidence="4 5" key="1">
    <citation type="submission" date="2023-04" db="EMBL/GenBank/DDBJ databases">
        <title>Genome of Basidiobolus ranarum AG-B5.</title>
        <authorList>
            <person name="Stajich J.E."/>
            <person name="Carter-House D."/>
            <person name="Gryganskyi A."/>
        </authorList>
    </citation>
    <scope>NUCLEOTIDE SEQUENCE [LARGE SCALE GENOMIC DNA]</scope>
    <source>
        <strain evidence="4 5">AG-B5</strain>
    </source>
</reference>
<dbReference type="Gene3D" id="3.30.300.30">
    <property type="match status" value="1"/>
</dbReference>
<dbReference type="PANTHER" id="PTHR43201">
    <property type="entry name" value="ACYL-COA SYNTHETASE"/>
    <property type="match status" value="1"/>
</dbReference>
<evidence type="ECO:0000259" key="3">
    <source>
        <dbReference type="Pfam" id="PF13193"/>
    </source>
</evidence>